<evidence type="ECO:0000313" key="2">
    <source>
        <dbReference type="EMBL" id="PLS29158.1"/>
    </source>
</evidence>
<feature type="transmembrane region" description="Helical" evidence="1">
    <location>
        <begin position="50"/>
        <end position="69"/>
    </location>
</feature>
<keyword evidence="1" id="KW-0812">Transmembrane</keyword>
<feature type="transmembrane region" description="Helical" evidence="1">
    <location>
        <begin position="197"/>
        <end position="218"/>
    </location>
</feature>
<keyword evidence="3" id="KW-1185">Reference proteome</keyword>
<evidence type="ECO:0000313" key="3">
    <source>
        <dbReference type="Proteomes" id="UP000235034"/>
    </source>
</evidence>
<evidence type="ECO:0000256" key="1">
    <source>
        <dbReference type="SAM" id="Phobius"/>
    </source>
</evidence>
<keyword evidence="1" id="KW-1133">Transmembrane helix</keyword>
<dbReference type="AlphaFoldDB" id="A0A2N5J4M3"/>
<feature type="transmembrane region" description="Helical" evidence="1">
    <location>
        <begin position="89"/>
        <end position="107"/>
    </location>
</feature>
<dbReference type="RefSeq" id="WP_133125390.1">
    <property type="nucleotide sequence ID" value="NZ_NMWT01000008.1"/>
</dbReference>
<feature type="transmembrane region" description="Helical" evidence="1">
    <location>
        <begin position="128"/>
        <end position="151"/>
    </location>
</feature>
<comment type="caution">
    <text evidence="2">The sequence shown here is derived from an EMBL/GenBank/DDBJ whole genome shotgun (WGS) entry which is preliminary data.</text>
</comment>
<proteinExistence type="predicted"/>
<protein>
    <submittedName>
        <fullName evidence="2">Uncharacterized protein</fullName>
    </submittedName>
</protein>
<organism evidence="2 3">
    <name type="scientific">Bifidobacterium parmae</name>
    <dbReference type="NCBI Taxonomy" id="361854"/>
    <lineage>
        <taxon>Bacteria</taxon>
        <taxon>Bacillati</taxon>
        <taxon>Actinomycetota</taxon>
        <taxon>Actinomycetes</taxon>
        <taxon>Bifidobacteriales</taxon>
        <taxon>Bifidobacteriaceae</taxon>
        <taxon>Bifidobacterium</taxon>
    </lineage>
</organism>
<sequence length="521" mass="60604">MNKNNLLKVKQFFKDKVEEYWKISKTKLTKITILLIKQLIKLKLLITGRLITLPLYTGMIVCVIVFSIWPPLLFSFSTPNGTGSALTMSLGLISVLSFVIGFMNPAIDKNDDQFLGSGRRRTLVENSMWFRIITSPSYRLLLVSLILVPILSKVLLILSMNNKLNIHIPHLLSKSFTYNEILPIAAFHSSTNETISIFMRFWIADYTLCIIVLVALVWKCLQILSLKALGRDQEKSETIILDNYIYEYQRTFIDNITTERRNRNHPEFIDPSPTARLINNDIIDWKEDSTISSADILRILDLVWNGRDEFDRYQPKKNINDIFYSLLNIRNPHHHDDSRIDDYNDPHHDDTASTHKEKAQYHIIMMAKTVNHENALYVRDYLAEKWSLTEFRDIKQYDGDMDSSANINNSSYQEVLYRSLESDLLFLQTQIKAKPELNDCFCWGYNNLEKNYEGWVGCTIIHGYINAISDKDKPVELTKLHDKLLYFKVISAEDGTLTKVIDSYDQKLQRQIQYLSSDRTN</sequence>
<gene>
    <name evidence="2" type="ORF">Uis4E_0736</name>
</gene>
<accession>A0A2N5J4M3</accession>
<name>A0A2N5J4M3_9BIFI</name>
<dbReference type="EMBL" id="NMWT01000008">
    <property type="protein sequence ID" value="PLS29158.1"/>
    <property type="molecule type" value="Genomic_DNA"/>
</dbReference>
<reference evidence="2 3" key="1">
    <citation type="submission" date="2017-07" db="EMBL/GenBank/DDBJ databases">
        <title>Bifidobacterium novel species.</title>
        <authorList>
            <person name="Lugli G.A."/>
            <person name="Milani C."/>
            <person name="Duranti S."/>
            <person name="Mangifesta M."/>
        </authorList>
    </citation>
    <scope>NUCLEOTIDE SEQUENCE [LARGE SCALE GENOMIC DNA]</scope>
    <source>
        <strain evidence="2 3">77</strain>
    </source>
</reference>
<keyword evidence="1" id="KW-0472">Membrane</keyword>
<dbReference type="Proteomes" id="UP000235034">
    <property type="component" value="Unassembled WGS sequence"/>
</dbReference>